<sequence>MRLTHSLLATGLGLALLAGSAHADHHTPAKVMGGVLTNAAGMTLYTFDKDPAGAGKSVCNGDCAVKWPPLKAGAFDKEVGDYQVIVRDDADRQWAYKGKPLYLWIKDQKPGDMTGDGVNNVWHVAKP</sequence>
<dbReference type="Pfam" id="PF03640">
    <property type="entry name" value="Lipoprotein_15"/>
    <property type="match status" value="2"/>
</dbReference>
<feature type="signal peptide" evidence="1">
    <location>
        <begin position="1"/>
        <end position="23"/>
    </location>
</feature>
<dbReference type="OrthoDB" id="9800666at2"/>
<keyword evidence="3" id="KW-1185">Reference proteome</keyword>
<evidence type="ECO:0000313" key="3">
    <source>
        <dbReference type="Proteomes" id="UP000295135"/>
    </source>
</evidence>
<feature type="chain" id="PRO_5020617911" evidence="1">
    <location>
        <begin position="24"/>
        <end position="127"/>
    </location>
</feature>
<dbReference type="PANTHER" id="PTHR39335">
    <property type="entry name" value="BLL4220 PROTEIN"/>
    <property type="match status" value="1"/>
</dbReference>
<dbReference type="GO" id="GO:0043448">
    <property type="term" value="P:alkane catabolic process"/>
    <property type="evidence" value="ECO:0007669"/>
    <property type="project" value="TreeGrafter"/>
</dbReference>
<dbReference type="AlphaFoldDB" id="A0A4R3JY02"/>
<protein>
    <submittedName>
        <fullName evidence="2">Putative lipoprotein with Yx(FWY)xxD motif</fullName>
    </submittedName>
</protein>
<dbReference type="Proteomes" id="UP000295135">
    <property type="component" value="Unassembled WGS sequence"/>
</dbReference>
<dbReference type="InterPro" id="IPR005297">
    <property type="entry name" value="Lipoprotein_repeat"/>
</dbReference>
<dbReference type="RefSeq" id="WP_126458538.1">
    <property type="nucleotide sequence ID" value="NZ_AP018721.1"/>
</dbReference>
<name>A0A4R3JY02_9PROT</name>
<proteinExistence type="predicted"/>
<keyword evidence="1" id="KW-0732">Signal</keyword>
<dbReference type="PANTHER" id="PTHR39335:SF1">
    <property type="entry name" value="BLL4220 PROTEIN"/>
    <property type="match status" value="1"/>
</dbReference>
<comment type="caution">
    <text evidence="2">The sequence shown here is derived from an EMBL/GenBank/DDBJ whole genome shotgun (WGS) entry which is preliminary data.</text>
</comment>
<keyword evidence="2" id="KW-0449">Lipoprotein</keyword>
<dbReference type="InterPro" id="IPR014558">
    <property type="entry name" value="UCP029720"/>
</dbReference>
<dbReference type="PIRSF" id="PIRSF029720">
    <property type="entry name" value="UCP029720"/>
    <property type="match status" value="1"/>
</dbReference>
<dbReference type="EMBL" id="SLZY01000002">
    <property type="protein sequence ID" value="TCS73334.1"/>
    <property type="molecule type" value="Genomic_DNA"/>
</dbReference>
<evidence type="ECO:0000313" key="2">
    <source>
        <dbReference type="EMBL" id="TCS73334.1"/>
    </source>
</evidence>
<gene>
    <name evidence="2" type="ORF">EDC61_102104</name>
</gene>
<accession>A0A4R3JY02</accession>
<organism evidence="2 3">
    <name type="scientific">Sulfuritortus calidifontis</name>
    <dbReference type="NCBI Taxonomy" id="1914471"/>
    <lineage>
        <taxon>Bacteria</taxon>
        <taxon>Pseudomonadati</taxon>
        <taxon>Pseudomonadota</taxon>
        <taxon>Betaproteobacteria</taxon>
        <taxon>Nitrosomonadales</taxon>
        <taxon>Thiobacillaceae</taxon>
        <taxon>Sulfuritortus</taxon>
    </lineage>
</organism>
<evidence type="ECO:0000256" key="1">
    <source>
        <dbReference type="SAM" id="SignalP"/>
    </source>
</evidence>
<reference evidence="2 3" key="1">
    <citation type="submission" date="2019-03" db="EMBL/GenBank/DDBJ databases">
        <title>Genomic Encyclopedia of Type Strains, Phase IV (KMG-IV): sequencing the most valuable type-strain genomes for metagenomic binning, comparative biology and taxonomic classification.</title>
        <authorList>
            <person name="Goeker M."/>
        </authorList>
    </citation>
    <scope>NUCLEOTIDE SEQUENCE [LARGE SCALE GENOMIC DNA]</scope>
    <source>
        <strain evidence="2 3">DSM 103923</strain>
    </source>
</reference>